<evidence type="ECO:0000256" key="2">
    <source>
        <dbReference type="ARBA" id="ARBA00022692"/>
    </source>
</evidence>
<comment type="similarity">
    <text evidence="6">Belongs to the ABC-2 integral membrane protein family.</text>
</comment>
<evidence type="ECO:0000256" key="4">
    <source>
        <dbReference type="ARBA" id="ARBA00023136"/>
    </source>
</evidence>
<evidence type="ECO:0000313" key="9">
    <source>
        <dbReference type="Proteomes" id="UP001501442"/>
    </source>
</evidence>
<dbReference type="RefSeq" id="WP_345430147.1">
    <property type="nucleotide sequence ID" value="NZ_BAABHK010000002.1"/>
</dbReference>
<name>A0ABP8U3L1_9ACTN</name>
<evidence type="ECO:0000256" key="1">
    <source>
        <dbReference type="ARBA" id="ARBA00004141"/>
    </source>
</evidence>
<reference evidence="9" key="1">
    <citation type="journal article" date="2019" name="Int. J. Syst. Evol. Microbiol.">
        <title>The Global Catalogue of Microorganisms (GCM) 10K type strain sequencing project: providing services to taxonomists for standard genome sequencing and annotation.</title>
        <authorList>
            <consortium name="The Broad Institute Genomics Platform"/>
            <consortium name="The Broad Institute Genome Sequencing Center for Infectious Disease"/>
            <person name="Wu L."/>
            <person name="Ma J."/>
        </authorList>
    </citation>
    <scope>NUCLEOTIDE SEQUENCE [LARGE SCALE GENOMIC DNA]</scope>
    <source>
        <strain evidence="9">JCM 17939</strain>
    </source>
</reference>
<dbReference type="InterPro" id="IPR047817">
    <property type="entry name" value="ABC2_TM_bact-type"/>
</dbReference>
<gene>
    <name evidence="8" type="ORF">GCM10023196_017610</name>
</gene>
<accession>A0ABP8U3L1</accession>
<dbReference type="EMBL" id="BAABHK010000002">
    <property type="protein sequence ID" value="GAA4623036.1"/>
    <property type="molecule type" value="Genomic_DNA"/>
</dbReference>
<keyword evidence="2 6" id="KW-0812">Transmembrane</keyword>
<sequence>MAVDTHPVADVAQVRVARRSMRHDLRAVKIVLHRELLRFIYDRTRMISQLVQPVLWLLVMGTGLSSLVASGNGVNLKTFIFPGVVAMSVMFTAMFSAASIVWDREFGFLREMLVAPVSRAAIVVGKVLGGAIVATFQGIVLLALAGLAGVPYDPAMLLLLVLVMFIGAFTITAFGVVLAARIRKMQSFFGIMQMAMMPMLFLSGALFPLSGLPSWLSVLTRINPLTYAVDPLRHVVFAHITASPALLHRFNPGVTWFGWQVPPALEVLLVLALGAVLLGAAVLQFKRTD</sequence>
<protein>
    <recommendedName>
        <fullName evidence="6">Transport permease protein</fullName>
    </recommendedName>
</protein>
<dbReference type="PANTHER" id="PTHR43229:SF2">
    <property type="entry name" value="NODULATION PROTEIN J"/>
    <property type="match status" value="1"/>
</dbReference>
<keyword evidence="3 6" id="KW-1133">Transmembrane helix</keyword>
<evidence type="ECO:0000256" key="6">
    <source>
        <dbReference type="RuleBase" id="RU361157"/>
    </source>
</evidence>
<dbReference type="PIRSF" id="PIRSF006648">
    <property type="entry name" value="DrrB"/>
    <property type="match status" value="1"/>
</dbReference>
<evidence type="ECO:0000256" key="5">
    <source>
        <dbReference type="ARBA" id="ARBA00023251"/>
    </source>
</evidence>
<feature type="transmembrane region" description="Helical" evidence="6">
    <location>
        <begin position="79"/>
        <end position="102"/>
    </location>
</feature>
<keyword evidence="5" id="KW-0046">Antibiotic resistance</keyword>
<feature type="transmembrane region" description="Helical" evidence="6">
    <location>
        <begin position="54"/>
        <end position="73"/>
    </location>
</feature>
<dbReference type="InterPro" id="IPR013525">
    <property type="entry name" value="ABC2_TM"/>
</dbReference>
<dbReference type="InterPro" id="IPR051784">
    <property type="entry name" value="Nod_factor_ABC_transporter"/>
</dbReference>
<feature type="transmembrane region" description="Helical" evidence="6">
    <location>
        <begin position="187"/>
        <end position="209"/>
    </location>
</feature>
<dbReference type="InterPro" id="IPR000412">
    <property type="entry name" value="ABC_2_transport"/>
</dbReference>
<organism evidence="8 9">
    <name type="scientific">Actinoallomurus vinaceus</name>
    <dbReference type="NCBI Taxonomy" id="1080074"/>
    <lineage>
        <taxon>Bacteria</taxon>
        <taxon>Bacillati</taxon>
        <taxon>Actinomycetota</taxon>
        <taxon>Actinomycetes</taxon>
        <taxon>Streptosporangiales</taxon>
        <taxon>Thermomonosporaceae</taxon>
        <taxon>Actinoallomurus</taxon>
    </lineage>
</organism>
<dbReference type="PRINTS" id="PR00164">
    <property type="entry name" value="ABC2TRNSPORT"/>
</dbReference>
<feature type="transmembrane region" description="Helical" evidence="6">
    <location>
        <begin position="156"/>
        <end position="180"/>
    </location>
</feature>
<feature type="transmembrane region" description="Helical" evidence="6">
    <location>
        <begin position="123"/>
        <end position="150"/>
    </location>
</feature>
<keyword evidence="6" id="KW-1003">Cell membrane</keyword>
<dbReference type="Pfam" id="PF01061">
    <property type="entry name" value="ABC2_membrane"/>
    <property type="match status" value="1"/>
</dbReference>
<keyword evidence="4 6" id="KW-0472">Membrane</keyword>
<comment type="subcellular location">
    <subcellularLocation>
        <location evidence="6">Cell membrane</location>
        <topology evidence="6">Multi-pass membrane protein</topology>
    </subcellularLocation>
    <subcellularLocation>
        <location evidence="1">Membrane</location>
        <topology evidence="1">Multi-pass membrane protein</topology>
    </subcellularLocation>
</comment>
<keyword evidence="6" id="KW-0813">Transport</keyword>
<proteinExistence type="inferred from homology"/>
<dbReference type="Proteomes" id="UP001501442">
    <property type="component" value="Unassembled WGS sequence"/>
</dbReference>
<feature type="domain" description="ABC transmembrane type-2" evidence="7">
    <location>
        <begin position="44"/>
        <end position="288"/>
    </location>
</feature>
<evidence type="ECO:0000313" key="8">
    <source>
        <dbReference type="EMBL" id="GAA4623036.1"/>
    </source>
</evidence>
<feature type="transmembrane region" description="Helical" evidence="6">
    <location>
        <begin position="264"/>
        <end position="283"/>
    </location>
</feature>
<comment type="caution">
    <text evidence="8">The sequence shown here is derived from an EMBL/GenBank/DDBJ whole genome shotgun (WGS) entry which is preliminary data.</text>
</comment>
<evidence type="ECO:0000259" key="7">
    <source>
        <dbReference type="PROSITE" id="PS51012"/>
    </source>
</evidence>
<evidence type="ECO:0000256" key="3">
    <source>
        <dbReference type="ARBA" id="ARBA00022989"/>
    </source>
</evidence>
<dbReference type="PANTHER" id="PTHR43229">
    <property type="entry name" value="NODULATION PROTEIN J"/>
    <property type="match status" value="1"/>
</dbReference>
<keyword evidence="9" id="KW-1185">Reference proteome</keyword>
<dbReference type="PROSITE" id="PS51012">
    <property type="entry name" value="ABC_TM2"/>
    <property type="match status" value="1"/>
</dbReference>